<dbReference type="EMBL" id="CM010721">
    <property type="protein sequence ID" value="RZC72399.1"/>
    <property type="molecule type" value="Genomic_DNA"/>
</dbReference>
<name>A0A4Y7KKC3_PAPSO</name>
<dbReference type="Proteomes" id="UP000316621">
    <property type="component" value="Chromosome 7"/>
</dbReference>
<protein>
    <submittedName>
        <fullName evidence="1">Uncharacterized protein</fullName>
    </submittedName>
</protein>
<keyword evidence="2" id="KW-1185">Reference proteome</keyword>
<proteinExistence type="predicted"/>
<organism evidence="1 2">
    <name type="scientific">Papaver somniferum</name>
    <name type="common">Opium poppy</name>
    <dbReference type="NCBI Taxonomy" id="3469"/>
    <lineage>
        <taxon>Eukaryota</taxon>
        <taxon>Viridiplantae</taxon>
        <taxon>Streptophyta</taxon>
        <taxon>Embryophyta</taxon>
        <taxon>Tracheophyta</taxon>
        <taxon>Spermatophyta</taxon>
        <taxon>Magnoliopsida</taxon>
        <taxon>Ranunculales</taxon>
        <taxon>Papaveraceae</taxon>
        <taxon>Papaveroideae</taxon>
        <taxon>Papaver</taxon>
    </lineage>
</organism>
<sequence>MEKEVAMTKMEVDAVGDEFQVRFLVQCSSEHKMGAEMDLCVVVVVVGVGRWMQVYG</sequence>
<dbReference type="AlphaFoldDB" id="A0A4Y7KKC3"/>
<dbReference type="Gramene" id="RZC72399">
    <property type="protein sequence ID" value="RZC72399"/>
    <property type="gene ID" value="C5167_035554"/>
</dbReference>
<accession>A0A4Y7KKC3</accession>
<gene>
    <name evidence="1" type="ORF">C5167_035554</name>
</gene>
<reference evidence="1 2" key="1">
    <citation type="journal article" date="2018" name="Science">
        <title>The opium poppy genome and morphinan production.</title>
        <authorList>
            <person name="Guo L."/>
            <person name="Winzer T."/>
            <person name="Yang X."/>
            <person name="Li Y."/>
            <person name="Ning Z."/>
            <person name="He Z."/>
            <person name="Teodor R."/>
            <person name="Lu Y."/>
            <person name="Bowser T.A."/>
            <person name="Graham I.A."/>
            <person name="Ye K."/>
        </authorList>
    </citation>
    <scope>NUCLEOTIDE SEQUENCE [LARGE SCALE GENOMIC DNA]</scope>
    <source>
        <strain evidence="2">cv. HN1</strain>
        <tissue evidence="1">Leaves</tissue>
    </source>
</reference>
<evidence type="ECO:0000313" key="2">
    <source>
        <dbReference type="Proteomes" id="UP000316621"/>
    </source>
</evidence>
<evidence type="ECO:0000313" key="1">
    <source>
        <dbReference type="EMBL" id="RZC72399.1"/>
    </source>
</evidence>